<feature type="domain" description="PepSY" evidence="3">
    <location>
        <begin position="100"/>
        <end position="155"/>
    </location>
</feature>
<reference evidence="4 5" key="1">
    <citation type="journal article" date="2013" name="J. Microbiol.">
        <title>Lysinibacillus chungkukjangi sp. nov., isolated from Chungkukjang, Korean fermented soybean food.</title>
        <authorList>
            <person name="Kim S.J."/>
            <person name="Jang Y.H."/>
            <person name="Hamada M."/>
            <person name="Ahn J.H."/>
            <person name="Weon H.Y."/>
            <person name="Suzuki K."/>
            <person name="Whang K.S."/>
            <person name="Kwon S.W."/>
        </authorList>
    </citation>
    <scope>NUCLEOTIDE SEQUENCE [LARGE SCALE GENOMIC DNA]</scope>
    <source>
        <strain evidence="4 5">MCCC 1A12701</strain>
    </source>
</reference>
<comment type="caution">
    <text evidence="4">The sequence shown here is derived from an EMBL/GenBank/DDBJ whole genome shotgun (WGS) entry which is preliminary data.</text>
</comment>
<keyword evidence="2" id="KW-0472">Membrane</keyword>
<keyword evidence="5" id="KW-1185">Reference proteome</keyword>
<keyword evidence="2" id="KW-1133">Transmembrane helix</keyword>
<evidence type="ECO:0000313" key="4">
    <source>
        <dbReference type="EMBL" id="RQW75098.1"/>
    </source>
</evidence>
<accession>A0A3N9UI12</accession>
<organism evidence="4 5">
    <name type="scientific">Lysinibacillus composti</name>
    <dbReference type="NCBI Taxonomy" id="720633"/>
    <lineage>
        <taxon>Bacteria</taxon>
        <taxon>Bacillati</taxon>
        <taxon>Bacillota</taxon>
        <taxon>Bacilli</taxon>
        <taxon>Bacillales</taxon>
        <taxon>Bacillaceae</taxon>
        <taxon>Lysinibacillus</taxon>
    </lineage>
</organism>
<keyword evidence="2" id="KW-0812">Transmembrane</keyword>
<evidence type="ECO:0000313" key="5">
    <source>
        <dbReference type="Proteomes" id="UP000274033"/>
    </source>
</evidence>
<evidence type="ECO:0000259" key="3">
    <source>
        <dbReference type="Pfam" id="PF03413"/>
    </source>
</evidence>
<dbReference type="AlphaFoldDB" id="A0A3N9UI12"/>
<gene>
    <name evidence="4" type="ORF">EBB45_06960</name>
</gene>
<feature type="compositionally biased region" description="Acidic residues" evidence="1">
    <location>
        <begin position="234"/>
        <end position="265"/>
    </location>
</feature>
<evidence type="ECO:0000256" key="2">
    <source>
        <dbReference type="SAM" id="Phobius"/>
    </source>
</evidence>
<sequence>MTAYKKWMISLIILMLGITVSVIWTIQDRFYKDELITIQEASKKIEALYGGSIESFEQKGNVFYMVLERNGLSYNLQMDAKTGDLSSITKDPNSKTVIKTVEEVRSLLNAKKKGSILSIKLHGNEEVPQYVVEASDQNLKKTIIVDAKTGEVVSEKVKEPNIAPPSSTVISIERAKQIALFQLSGTVQSVTYKDTSDGGYYLVFVNGSNMDATFEIHGISGKVLSVTQQLKPTDDDEDDGDEDDGDDNSPEQDDDDDDDDHSEDD</sequence>
<protein>
    <recommendedName>
        <fullName evidence="3">PepSY domain-containing protein</fullName>
    </recommendedName>
</protein>
<evidence type="ECO:0000256" key="1">
    <source>
        <dbReference type="SAM" id="MobiDB-lite"/>
    </source>
</evidence>
<feature type="region of interest" description="Disordered" evidence="1">
    <location>
        <begin position="228"/>
        <end position="265"/>
    </location>
</feature>
<dbReference type="OrthoDB" id="2476750at2"/>
<proteinExistence type="predicted"/>
<dbReference type="RefSeq" id="WP_124763791.1">
    <property type="nucleotide sequence ID" value="NZ_JAFBDY010000004.1"/>
</dbReference>
<dbReference type="Pfam" id="PF03413">
    <property type="entry name" value="PepSY"/>
    <property type="match status" value="2"/>
</dbReference>
<dbReference type="Gene3D" id="3.10.450.40">
    <property type="match status" value="2"/>
</dbReference>
<dbReference type="InterPro" id="IPR025711">
    <property type="entry name" value="PepSY"/>
</dbReference>
<dbReference type="EMBL" id="RRCT01000005">
    <property type="protein sequence ID" value="RQW75098.1"/>
    <property type="molecule type" value="Genomic_DNA"/>
</dbReference>
<feature type="domain" description="PepSY" evidence="3">
    <location>
        <begin position="170"/>
        <end position="226"/>
    </location>
</feature>
<name>A0A3N9UI12_9BACI</name>
<dbReference type="Proteomes" id="UP000274033">
    <property type="component" value="Unassembled WGS sequence"/>
</dbReference>
<feature type="transmembrane region" description="Helical" evidence="2">
    <location>
        <begin position="7"/>
        <end position="26"/>
    </location>
</feature>